<organism evidence="2 3">
    <name type="scientific">Liparis tanakae</name>
    <name type="common">Tanaka's snailfish</name>
    <dbReference type="NCBI Taxonomy" id="230148"/>
    <lineage>
        <taxon>Eukaryota</taxon>
        <taxon>Metazoa</taxon>
        <taxon>Chordata</taxon>
        <taxon>Craniata</taxon>
        <taxon>Vertebrata</taxon>
        <taxon>Euteleostomi</taxon>
        <taxon>Actinopterygii</taxon>
        <taxon>Neopterygii</taxon>
        <taxon>Teleostei</taxon>
        <taxon>Neoteleostei</taxon>
        <taxon>Acanthomorphata</taxon>
        <taxon>Eupercaria</taxon>
        <taxon>Perciformes</taxon>
        <taxon>Cottioidei</taxon>
        <taxon>Cottales</taxon>
        <taxon>Liparidae</taxon>
        <taxon>Liparis</taxon>
    </lineage>
</organism>
<gene>
    <name evidence="2" type="ORF">EYF80_056758</name>
</gene>
<dbReference type="EMBL" id="SRLO01002369">
    <property type="protein sequence ID" value="TNN33077.1"/>
    <property type="molecule type" value="Genomic_DNA"/>
</dbReference>
<dbReference type="Proteomes" id="UP000314294">
    <property type="component" value="Unassembled WGS sequence"/>
</dbReference>
<evidence type="ECO:0000256" key="1">
    <source>
        <dbReference type="SAM" id="MobiDB-lite"/>
    </source>
</evidence>
<evidence type="ECO:0000313" key="3">
    <source>
        <dbReference type="Proteomes" id="UP000314294"/>
    </source>
</evidence>
<proteinExistence type="predicted"/>
<keyword evidence="3" id="KW-1185">Reference proteome</keyword>
<protein>
    <submittedName>
        <fullName evidence="2">Uncharacterized protein</fullName>
    </submittedName>
</protein>
<name>A0A4Z2EW08_9TELE</name>
<comment type="caution">
    <text evidence="2">The sequence shown here is derived from an EMBL/GenBank/DDBJ whole genome shotgun (WGS) entry which is preliminary data.</text>
</comment>
<dbReference type="AlphaFoldDB" id="A0A4Z2EW08"/>
<sequence length="135" mass="15188">MKRSMLMKRSTLMKRSPLMKRSTLKRSTLMKLRHDESLRSVTLQTERRKGHAASVTRRDATHDREQSDLYVYSSLLFDISEVYKRDGAHADGASVERPESDSGRQRHRLPAAEDIWRGASGTPPAAHGVGGGIMI</sequence>
<feature type="region of interest" description="Disordered" evidence="1">
    <location>
        <begin position="87"/>
        <end position="108"/>
    </location>
</feature>
<reference evidence="2 3" key="1">
    <citation type="submission" date="2019-03" db="EMBL/GenBank/DDBJ databases">
        <title>First draft genome of Liparis tanakae, snailfish: a comprehensive survey of snailfish specific genes.</title>
        <authorList>
            <person name="Kim W."/>
            <person name="Song I."/>
            <person name="Jeong J.-H."/>
            <person name="Kim D."/>
            <person name="Kim S."/>
            <person name="Ryu S."/>
            <person name="Song J.Y."/>
            <person name="Lee S.K."/>
        </authorList>
    </citation>
    <scope>NUCLEOTIDE SEQUENCE [LARGE SCALE GENOMIC DNA]</scope>
    <source>
        <tissue evidence="2">Muscle</tissue>
    </source>
</reference>
<accession>A0A4Z2EW08</accession>
<evidence type="ECO:0000313" key="2">
    <source>
        <dbReference type="EMBL" id="TNN33077.1"/>
    </source>
</evidence>
<feature type="region of interest" description="Disordered" evidence="1">
    <location>
        <begin position="33"/>
        <end position="63"/>
    </location>
</feature>